<evidence type="ECO:0000256" key="3">
    <source>
        <dbReference type="ARBA" id="ARBA00022475"/>
    </source>
</evidence>
<dbReference type="PANTHER" id="PTHR43414">
    <property type="entry name" value="MULTIDRUG RESISTANCE PROTEIN MDTG"/>
    <property type="match status" value="1"/>
</dbReference>
<gene>
    <name evidence="9" type="ORF">JOC31_000628</name>
</gene>
<keyword evidence="3" id="KW-1003">Cell membrane</keyword>
<keyword evidence="5 7" id="KW-1133">Transmembrane helix</keyword>
<feature type="transmembrane region" description="Helical" evidence="7">
    <location>
        <begin position="195"/>
        <end position="218"/>
    </location>
</feature>
<dbReference type="PANTHER" id="PTHR43414:SF6">
    <property type="entry name" value="MULTIDRUG RESISTANCE PROTEIN MDTG"/>
    <property type="match status" value="1"/>
</dbReference>
<dbReference type="PRINTS" id="PR01035">
    <property type="entry name" value="TCRTETA"/>
</dbReference>
<evidence type="ECO:0000256" key="5">
    <source>
        <dbReference type="ARBA" id="ARBA00022989"/>
    </source>
</evidence>
<feature type="transmembrane region" description="Helical" evidence="7">
    <location>
        <begin position="149"/>
        <end position="168"/>
    </location>
</feature>
<evidence type="ECO:0000256" key="4">
    <source>
        <dbReference type="ARBA" id="ARBA00022692"/>
    </source>
</evidence>
<feature type="transmembrane region" description="Helical" evidence="7">
    <location>
        <begin position="290"/>
        <end position="310"/>
    </location>
</feature>
<evidence type="ECO:0000256" key="7">
    <source>
        <dbReference type="SAM" id="Phobius"/>
    </source>
</evidence>
<proteinExistence type="predicted"/>
<keyword evidence="2" id="KW-0813">Transport</keyword>
<name>A0ABS2PK56_9STRE</name>
<dbReference type="InterPro" id="IPR011701">
    <property type="entry name" value="MFS"/>
</dbReference>
<feature type="transmembrane region" description="Helical" evidence="7">
    <location>
        <begin position="61"/>
        <end position="84"/>
    </location>
</feature>
<dbReference type="EMBL" id="JAFBEI010000009">
    <property type="protein sequence ID" value="MBM7635814.1"/>
    <property type="molecule type" value="Genomic_DNA"/>
</dbReference>
<comment type="subcellular location">
    <subcellularLocation>
        <location evidence="1">Cell membrane</location>
        <topology evidence="1">Multi-pass membrane protein</topology>
    </subcellularLocation>
</comment>
<evidence type="ECO:0000256" key="2">
    <source>
        <dbReference type="ARBA" id="ARBA00022448"/>
    </source>
</evidence>
<dbReference type="InterPro" id="IPR020846">
    <property type="entry name" value="MFS_dom"/>
</dbReference>
<sequence length="382" mass="41564">MTGASFSLVMPFMALYVEELGTPKNQVAFMAGLAVALSALASALVSPLWGKLADRYGRKPMMIRASLVMAFTMGGLAFISNVYWLLLLRLLNGLFAGYVPNATALVASQAPKSKSGYALGTLATGVTAGTLIGPLIGGTLAEWLGMRNVFLLVGILLLICNLMTIFMVKEDFQPLDNEEVMPTRQVIGQVKDKKILLGLFVTSMIIYISAQSVSPILALYVRHLGETENLMFVSGLIVSSMGFSSLLSSSWLGKVGDKIGNHRLLLLALAYSFTMYFLCGLAQTPWQLGLLRFLYGFGTGALMPSVNSLLTKISPKEGLSRIFSYNQMFSYLGQVVGPFIGSAVATGLGYRWVFFVTSAIVFSNFIWSFLNFRQYLTSKDIV</sequence>
<dbReference type="PROSITE" id="PS50850">
    <property type="entry name" value="MFS"/>
    <property type="match status" value="1"/>
</dbReference>
<feature type="transmembrane region" description="Helical" evidence="7">
    <location>
        <begin position="27"/>
        <end position="49"/>
    </location>
</feature>
<keyword evidence="6 7" id="KW-0472">Membrane</keyword>
<protein>
    <submittedName>
        <fullName evidence="9">MFS family permease</fullName>
    </submittedName>
</protein>
<keyword evidence="4 7" id="KW-0812">Transmembrane</keyword>
<reference evidence="9 10" key="1">
    <citation type="submission" date="2021-01" db="EMBL/GenBank/DDBJ databases">
        <title>Genomic Encyclopedia of Type Strains, Phase IV (KMG-IV): sequencing the most valuable type-strain genomes for metagenomic binning, comparative biology and taxonomic classification.</title>
        <authorList>
            <person name="Goeker M."/>
        </authorList>
    </citation>
    <scope>NUCLEOTIDE SEQUENCE [LARGE SCALE GENOMIC DNA]</scope>
    <source>
        <strain evidence="9 10">DSM 27513</strain>
    </source>
</reference>
<accession>A0ABS2PK56</accession>
<keyword evidence="10" id="KW-1185">Reference proteome</keyword>
<evidence type="ECO:0000259" key="8">
    <source>
        <dbReference type="PROSITE" id="PS50850"/>
    </source>
</evidence>
<feature type="transmembrane region" description="Helical" evidence="7">
    <location>
        <begin position="264"/>
        <end position="284"/>
    </location>
</feature>
<feature type="domain" description="Major facilitator superfamily (MFS) profile" evidence="8">
    <location>
        <begin position="1"/>
        <end position="376"/>
    </location>
</feature>
<dbReference type="InterPro" id="IPR036259">
    <property type="entry name" value="MFS_trans_sf"/>
</dbReference>
<dbReference type="Pfam" id="PF07690">
    <property type="entry name" value="MFS_1"/>
    <property type="match status" value="1"/>
</dbReference>
<evidence type="ECO:0000256" key="1">
    <source>
        <dbReference type="ARBA" id="ARBA00004651"/>
    </source>
</evidence>
<feature type="transmembrane region" description="Helical" evidence="7">
    <location>
        <begin position="117"/>
        <end position="137"/>
    </location>
</feature>
<feature type="transmembrane region" description="Helical" evidence="7">
    <location>
        <begin position="350"/>
        <end position="370"/>
    </location>
</feature>
<dbReference type="Gene3D" id="1.20.1250.20">
    <property type="entry name" value="MFS general substrate transporter like domains"/>
    <property type="match status" value="2"/>
</dbReference>
<evidence type="ECO:0000313" key="10">
    <source>
        <dbReference type="Proteomes" id="UP000809081"/>
    </source>
</evidence>
<comment type="caution">
    <text evidence="9">The sequence shown here is derived from an EMBL/GenBank/DDBJ whole genome shotgun (WGS) entry which is preliminary data.</text>
</comment>
<evidence type="ECO:0000256" key="6">
    <source>
        <dbReference type="ARBA" id="ARBA00023136"/>
    </source>
</evidence>
<evidence type="ECO:0000313" key="9">
    <source>
        <dbReference type="EMBL" id="MBM7635814.1"/>
    </source>
</evidence>
<dbReference type="InterPro" id="IPR001958">
    <property type="entry name" value="Tet-R_TetA/multi-R_MdtG-like"/>
</dbReference>
<feature type="transmembrane region" description="Helical" evidence="7">
    <location>
        <begin position="230"/>
        <end position="252"/>
    </location>
</feature>
<dbReference type="SUPFAM" id="SSF103473">
    <property type="entry name" value="MFS general substrate transporter"/>
    <property type="match status" value="2"/>
</dbReference>
<dbReference type="Proteomes" id="UP000809081">
    <property type="component" value="Unassembled WGS sequence"/>
</dbReference>
<organism evidence="9 10">
    <name type="scientific">Streptococcus saliviloxodontae</name>
    <dbReference type="NCBI Taxonomy" id="1349416"/>
    <lineage>
        <taxon>Bacteria</taxon>
        <taxon>Bacillati</taxon>
        <taxon>Bacillota</taxon>
        <taxon>Bacilli</taxon>
        <taxon>Lactobacillales</taxon>
        <taxon>Streptococcaceae</taxon>
        <taxon>Streptococcus</taxon>
    </lineage>
</organism>
<dbReference type="CDD" id="cd17391">
    <property type="entry name" value="MFS_MdtG_MDR_like"/>
    <property type="match status" value="1"/>
</dbReference>